<proteinExistence type="predicted"/>
<evidence type="ECO:0000259" key="1">
    <source>
        <dbReference type="Pfam" id="PF19920"/>
    </source>
</evidence>
<evidence type="ECO:0000313" key="2">
    <source>
        <dbReference type="EMBL" id="AFM05596.1"/>
    </source>
</evidence>
<keyword evidence="3" id="KW-1185">Reference proteome</keyword>
<accession>I4ANR1</accession>
<dbReference type="OrthoDB" id="886582at2"/>
<dbReference type="AlphaFoldDB" id="I4ANR1"/>
<dbReference type="STRING" id="880071.Fleli_3266"/>
<name>I4ANR1_BERLS</name>
<sequence length="230" mass="27047">MSNYFSKTIEHLRHYEEVFLFGNLLSISESEKESVIDLLEIEYKIESVEYPQPVLIFDKDAAFWAAKIVYMAAQFMLYRETEVKDLPLLFSSFNGNNSEYQSKLTASQMLSADLCLRFLPAILINAQVIDPEDELIAILEKELIKFHYSAIGYGFRFEKKEEIQKTILDSDLELLFSDKSFLQLYTDRVFEKKELNFALFPPIKRQLKSNFGIYGNEFWKEFELEKNNTE</sequence>
<protein>
    <recommendedName>
        <fullName evidence="1">MoxR-vWA-beta-propeller ternary system domain-containing protein</fullName>
    </recommendedName>
</protein>
<organism evidence="2 3">
    <name type="scientific">Bernardetia litoralis (strain ATCC 23117 / DSM 6794 / NBRC 15988 / NCIMB 1366 / Fx l1 / Sio-4)</name>
    <name type="common">Flexibacter litoralis</name>
    <dbReference type="NCBI Taxonomy" id="880071"/>
    <lineage>
        <taxon>Bacteria</taxon>
        <taxon>Pseudomonadati</taxon>
        <taxon>Bacteroidota</taxon>
        <taxon>Cytophagia</taxon>
        <taxon>Cytophagales</taxon>
        <taxon>Bernardetiaceae</taxon>
        <taxon>Bernardetia</taxon>
    </lineage>
</organism>
<dbReference type="eggNOG" id="ENOG5030WY7">
    <property type="taxonomic scope" value="Bacteria"/>
</dbReference>
<feature type="domain" description="MoxR-vWA-beta-propeller ternary system" evidence="1">
    <location>
        <begin position="4"/>
        <end position="222"/>
    </location>
</feature>
<reference evidence="3" key="1">
    <citation type="submission" date="2012-06" db="EMBL/GenBank/DDBJ databases">
        <title>The complete genome of Flexibacter litoralis DSM 6794.</title>
        <authorList>
            <person name="Lucas S."/>
            <person name="Copeland A."/>
            <person name="Lapidus A."/>
            <person name="Glavina del Rio T."/>
            <person name="Dalin E."/>
            <person name="Tice H."/>
            <person name="Bruce D."/>
            <person name="Goodwin L."/>
            <person name="Pitluck S."/>
            <person name="Peters L."/>
            <person name="Ovchinnikova G."/>
            <person name="Lu M."/>
            <person name="Kyrpides N."/>
            <person name="Mavromatis K."/>
            <person name="Ivanova N."/>
            <person name="Brettin T."/>
            <person name="Detter J.C."/>
            <person name="Han C."/>
            <person name="Larimer F."/>
            <person name="Land M."/>
            <person name="Hauser L."/>
            <person name="Markowitz V."/>
            <person name="Cheng J.-F."/>
            <person name="Hugenholtz P."/>
            <person name="Woyke T."/>
            <person name="Wu D."/>
            <person name="Spring S."/>
            <person name="Lang E."/>
            <person name="Kopitz M."/>
            <person name="Brambilla E."/>
            <person name="Klenk H.-P."/>
            <person name="Eisen J.A."/>
        </authorList>
    </citation>
    <scope>NUCLEOTIDE SEQUENCE [LARGE SCALE GENOMIC DNA]</scope>
    <source>
        <strain evidence="3">ATCC 23117 / DSM 6794 / NBRC 15988 / NCIMB 1366 / Sio-4</strain>
    </source>
</reference>
<evidence type="ECO:0000313" key="3">
    <source>
        <dbReference type="Proteomes" id="UP000006054"/>
    </source>
</evidence>
<dbReference type="RefSeq" id="WP_014799025.1">
    <property type="nucleotide sequence ID" value="NC_018018.1"/>
</dbReference>
<dbReference type="EMBL" id="CP003345">
    <property type="protein sequence ID" value="AFM05596.1"/>
    <property type="molecule type" value="Genomic_DNA"/>
</dbReference>
<dbReference type="KEGG" id="fli:Fleli_3266"/>
<dbReference type="HOGENOM" id="CLU_110625_0_0_10"/>
<gene>
    <name evidence="2" type="ordered locus">Fleli_3266</name>
</gene>
<dbReference type="Proteomes" id="UP000006054">
    <property type="component" value="Chromosome"/>
</dbReference>
<dbReference type="Pfam" id="PF19920">
    <property type="entry name" value="bpX4"/>
    <property type="match status" value="1"/>
</dbReference>
<dbReference type="PATRIC" id="fig|880071.3.peg.3268"/>
<dbReference type="InterPro" id="IPR045549">
    <property type="entry name" value="bpX4"/>
</dbReference>